<protein>
    <submittedName>
        <fullName evidence="7">Fructose dehydrogenase cytochrome subunit</fullName>
    </submittedName>
    <submittedName>
        <fullName evidence="6">Mono/diheme cytochrome c family protein</fullName>
    </submittedName>
</protein>
<dbReference type="Pfam" id="PF00034">
    <property type="entry name" value="Cytochrom_C"/>
    <property type="match status" value="2"/>
</dbReference>
<keyword evidence="9" id="KW-1185">Reference proteome</keyword>
<evidence type="ECO:0000313" key="9">
    <source>
        <dbReference type="Proteomes" id="UP000240624"/>
    </source>
</evidence>
<reference evidence="7 8" key="1">
    <citation type="submission" date="2017-03" db="EMBL/GenBank/DDBJ databases">
        <authorList>
            <person name="Afonso C.L."/>
            <person name="Miller P.J."/>
            <person name="Scott M.A."/>
            <person name="Spackman E."/>
            <person name="Goraichik I."/>
            <person name="Dimitrov K.M."/>
            <person name="Suarez D.L."/>
            <person name="Swayne D.E."/>
        </authorList>
    </citation>
    <scope>NUCLEOTIDE SEQUENCE [LARGE SCALE GENOMIC DNA]</scope>
    <source>
        <strain evidence="7 8">CECT 8367</strain>
    </source>
</reference>
<proteinExistence type="predicted"/>
<keyword evidence="1 4" id="KW-0349">Heme</keyword>
<dbReference type="Proteomes" id="UP000240624">
    <property type="component" value="Unassembled WGS sequence"/>
</dbReference>
<evidence type="ECO:0000256" key="2">
    <source>
        <dbReference type="ARBA" id="ARBA00022723"/>
    </source>
</evidence>
<feature type="domain" description="Cytochrome c" evidence="5">
    <location>
        <begin position="187"/>
        <end position="293"/>
    </location>
</feature>
<reference evidence="6 9" key="2">
    <citation type="submission" date="2018-03" db="EMBL/GenBank/DDBJ databases">
        <title>Genomic Encyclopedia of Archaeal and Bacterial Type Strains, Phase II (KMG-II): from individual species to whole genera.</title>
        <authorList>
            <person name="Goeker M."/>
        </authorList>
    </citation>
    <scope>NUCLEOTIDE SEQUENCE [LARGE SCALE GENOMIC DNA]</scope>
    <source>
        <strain evidence="6 9">DSM 29956</strain>
    </source>
</reference>
<dbReference type="GO" id="GO:0020037">
    <property type="term" value="F:heme binding"/>
    <property type="evidence" value="ECO:0007669"/>
    <property type="project" value="InterPro"/>
</dbReference>
<dbReference type="OrthoDB" id="9811281at2"/>
<organism evidence="7 8">
    <name type="scientific">Limimaricola soesokkakensis</name>
    <dbReference type="NCBI Taxonomy" id="1343159"/>
    <lineage>
        <taxon>Bacteria</taxon>
        <taxon>Pseudomonadati</taxon>
        <taxon>Pseudomonadota</taxon>
        <taxon>Alphaproteobacteria</taxon>
        <taxon>Rhodobacterales</taxon>
        <taxon>Paracoccaceae</taxon>
        <taxon>Limimaricola</taxon>
    </lineage>
</organism>
<dbReference type="PROSITE" id="PS51007">
    <property type="entry name" value="CYTC"/>
    <property type="match status" value="2"/>
</dbReference>
<evidence type="ECO:0000259" key="5">
    <source>
        <dbReference type="PROSITE" id="PS51007"/>
    </source>
</evidence>
<dbReference type="PANTHER" id="PTHR35008">
    <property type="entry name" value="BLL4482 PROTEIN-RELATED"/>
    <property type="match status" value="1"/>
</dbReference>
<dbReference type="RefSeq" id="WP_085896571.1">
    <property type="nucleotide sequence ID" value="NZ_FWFY01000006.1"/>
</dbReference>
<dbReference type="AlphaFoldDB" id="A0A1X6ZFW4"/>
<dbReference type="InterPro" id="IPR051459">
    <property type="entry name" value="Cytochrome_c-type_DH"/>
</dbReference>
<dbReference type="PANTHER" id="PTHR35008:SF8">
    <property type="entry name" value="ALCOHOL DEHYDROGENASE CYTOCHROME C SUBUNIT"/>
    <property type="match status" value="1"/>
</dbReference>
<sequence length="300" mass="31188">MIGRALGAAIAIILLAGGVGWMLTSPEPLPASAVEGPPGDPERGALVFAAAGCASCHVAPDTDIGEAPLLAGGMAFDSPFGTFHAPNISPSPQGVGDWSDAEIMDAVMRGVSPSGAHYYPALPYAAYAMADPQDMRDLVAHLRTLPPSSQENLPHEVPFPFSIRRGVGLWKALNLRQAWVIEDDLPETAARGRYLAEALGHCGECHTPRGPLGGLDHAQWLGGAPNPSGDGRIPNITPGGLKWSEGEIAYYLGTGFTPEFDTAGGEMAAVVSELAKLPDEDRAAIAAYLKAVPAIEPAAE</sequence>
<evidence type="ECO:0000313" key="7">
    <source>
        <dbReference type="EMBL" id="SLN49804.1"/>
    </source>
</evidence>
<evidence type="ECO:0000313" key="8">
    <source>
        <dbReference type="Proteomes" id="UP000193495"/>
    </source>
</evidence>
<evidence type="ECO:0000256" key="3">
    <source>
        <dbReference type="ARBA" id="ARBA00023004"/>
    </source>
</evidence>
<keyword evidence="2 4" id="KW-0479">Metal-binding</keyword>
<name>A0A1X6ZFW4_9RHOB</name>
<dbReference type="GO" id="GO:0009055">
    <property type="term" value="F:electron transfer activity"/>
    <property type="evidence" value="ECO:0007669"/>
    <property type="project" value="InterPro"/>
</dbReference>
<accession>A0A1X6ZFW4</accession>
<dbReference type="EMBL" id="PYGB01000006">
    <property type="protein sequence ID" value="PSK86148.1"/>
    <property type="molecule type" value="Genomic_DNA"/>
</dbReference>
<feature type="domain" description="Cytochrome c" evidence="5">
    <location>
        <begin position="39"/>
        <end position="146"/>
    </location>
</feature>
<evidence type="ECO:0000256" key="1">
    <source>
        <dbReference type="ARBA" id="ARBA00022617"/>
    </source>
</evidence>
<keyword evidence="3 4" id="KW-0408">Iron</keyword>
<dbReference type="GO" id="GO:0046872">
    <property type="term" value="F:metal ion binding"/>
    <property type="evidence" value="ECO:0007669"/>
    <property type="project" value="UniProtKB-KW"/>
</dbReference>
<gene>
    <name evidence="7" type="primary">fdhC</name>
    <name evidence="6" type="ORF">CLV79_106156</name>
    <name evidence="7" type="ORF">LOS8367_02224</name>
</gene>
<evidence type="ECO:0000313" key="6">
    <source>
        <dbReference type="EMBL" id="PSK86148.1"/>
    </source>
</evidence>
<dbReference type="Proteomes" id="UP000193495">
    <property type="component" value="Unassembled WGS sequence"/>
</dbReference>
<dbReference type="Gene3D" id="1.10.760.10">
    <property type="entry name" value="Cytochrome c-like domain"/>
    <property type="match status" value="2"/>
</dbReference>
<dbReference type="SUPFAM" id="SSF46626">
    <property type="entry name" value="Cytochrome c"/>
    <property type="match status" value="2"/>
</dbReference>
<evidence type="ECO:0000256" key="4">
    <source>
        <dbReference type="PROSITE-ProRule" id="PRU00433"/>
    </source>
</evidence>
<dbReference type="InterPro" id="IPR009056">
    <property type="entry name" value="Cyt_c-like_dom"/>
</dbReference>
<dbReference type="EMBL" id="FWFY01000006">
    <property type="protein sequence ID" value="SLN49804.1"/>
    <property type="molecule type" value="Genomic_DNA"/>
</dbReference>
<dbReference type="InterPro" id="IPR036909">
    <property type="entry name" value="Cyt_c-like_dom_sf"/>
</dbReference>